<evidence type="ECO:0000256" key="2">
    <source>
        <dbReference type="ARBA" id="ARBA00006432"/>
    </source>
</evidence>
<dbReference type="STRING" id="1324314.BVG16_07745"/>
<name>A0A1T2XL41_9BACL</name>
<dbReference type="GO" id="GO:0016874">
    <property type="term" value="F:ligase activity"/>
    <property type="evidence" value="ECO:0007669"/>
    <property type="project" value="UniProtKB-KW"/>
</dbReference>
<dbReference type="RefSeq" id="WP_078497942.1">
    <property type="nucleotide sequence ID" value="NZ_MSZX01000002.1"/>
</dbReference>
<organism evidence="10 11">
    <name type="scientific">Paenibacillus selenitireducens</name>
    <dbReference type="NCBI Taxonomy" id="1324314"/>
    <lineage>
        <taxon>Bacteria</taxon>
        <taxon>Bacillati</taxon>
        <taxon>Bacillota</taxon>
        <taxon>Bacilli</taxon>
        <taxon>Bacillales</taxon>
        <taxon>Paenibacillaceae</taxon>
        <taxon>Paenibacillus</taxon>
    </lineage>
</organism>
<keyword evidence="4" id="KW-0597">Phosphoprotein</keyword>
<keyword evidence="3" id="KW-0596">Phosphopantetheine</keyword>
<dbReference type="SUPFAM" id="SSF52777">
    <property type="entry name" value="CoA-dependent acyltransferases"/>
    <property type="match status" value="5"/>
</dbReference>
<evidence type="ECO:0000256" key="3">
    <source>
        <dbReference type="ARBA" id="ARBA00022450"/>
    </source>
</evidence>
<dbReference type="FunFam" id="3.40.50.980:FF:000001">
    <property type="entry name" value="Non-ribosomal peptide synthetase"/>
    <property type="match status" value="2"/>
</dbReference>
<dbReference type="Pfam" id="PF00550">
    <property type="entry name" value="PP-binding"/>
    <property type="match status" value="2"/>
</dbReference>
<keyword evidence="7" id="KW-0045">Antibiotic biosynthesis</keyword>
<evidence type="ECO:0000256" key="1">
    <source>
        <dbReference type="ARBA" id="ARBA00001957"/>
    </source>
</evidence>
<dbReference type="GO" id="GO:0005829">
    <property type="term" value="C:cytosol"/>
    <property type="evidence" value="ECO:0007669"/>
    <property type="project" value="TreeGrafter"/>
</dbReference>
<dbReference type="FunFam" id="2.30.38.10:FF:000001">
    <property type="entry name" value="Non-ribosomal peptide synthetase PvdI"/>
    <property type="match status" value="1"/>
</dbReference>
<feature type="domain" description="Carrier" evidence="9">
    <location>
        <begin position="1823"/>
        <end position="1897"/>
    </location>
</feature>
<accession>A0A1T2XL41</accession>
<dbReference type="InterPro" id="IPR000873">
    <property type="entry name" value="AMP-dep_synth/lig_dom"/>
</dbReference>
<dbReference type="InterPro" id="IPR010071">
    <property type="entry name" value="AA_adenyl_dom"/>
</dbReference>
<evidence type="ECO:0000256" key="7">
    <source>
        <dbReference type="ARBA" id="ARBA00023194"/>
    </source>
</evidence>
<dbReference type="Pfam" id="PF00501">
    <property type="entry name" value="AMP-binding"/>
    <property type="match status" value="2"/>
</dbReference>
<dbReference type="GO" id="GO:0031177">
    <property type="term" value="F:phosphopantetheine binding"/>
    <property type="evidence" value="ECO:0007669"/>
    <property type="project" value="TreeGrafter"/>
</dbReference>
<evidence type="ECO:0000256" key="5">
    <source>
        <dbReference type="ARBA" id="ARBA00022598"/>
    </source>
</evidence>
<reference evidence="10 11" key="1">
    <citation type="submission" date="2017-01" db="EMBL/GenBank/DDBJ databases">
        <title>Genome analysis of Paenibacillus selenitrireducens ES3-24.</title>
        <authorList>
            <person name="Xu D."/>
            <person name="Yao R."/>
            <person name="Zheng S."/>
        </authorList>
    </citation>
    <scope>NUCLEOTIDE SEQUENCE [LARGE SCALE GENOMIC DNA]</scope>
    <source>
        <strain evidence="10 11">ES3-24</strain>
    </source>
</reference>
<dbReference type="InterPro" id="IPR006162">
    <property type="entry name" value="Ppantetheine_attach_site"/>
</dbReference>
<dbReference type="InterPro" id="IPR020845">
    <property type="entry name" value="AMP-binding_CS"/>
</dbReference>
<dbReference type="Gene3D" id="3.30.559.30">
    <property type="entry name" value="Nonribosomal peptide synthetase, condensation domain"/>
    <property type="match status" value="3"/>
</dbReference>
<dbReference type="InterPro" id="IPR025110">
    <property type="entry name" value="AMP-bd_C"/>
</dbReference>
<dbReference type="NCBIfam" id="TIGR01720">
    <property type="entry name" value="NRPS-para261"/>
    <property type="match status" value="1"/>
</dbReference>
<dbReference type="SUPFAM" id="SSF56801">
    <property type="entry name" value="Acetyl-CoA synthetase-like"/>
    <property type="match status" value="2"/>
</dbReference>
<dbReference type="Pfam" id="PF00668">
    <property type="entry name" value="Condensation"/>
    <property type="match status" value="3"/>
</dbReference>
<dbReference type="PROSITE" id="PS00012">
    <property type="entry name" value="PHOSPHOPANTETHEINE"/>
    <property type="match status" value="2"/>
</dbReference>
<dbReference type="Proteomes" id="UP000190188">
    <property type="component" value="Unassembled WGS sequence"/>
</dbReference>
<dbReference type="OrthoDB" id="9765680at2"/>
<dbReference type="Gene3D" id="3.40.50.980">
    <property type="match status" value="4"/>
</dbReference>
<dbReference type="CDD" id="cd19534">
    <property type="entry name" value="E_NRPS"/>
    <property type="match status" value="1"/>
</dbReference>
<dbReference type="PANTHER" id="PTHR45527:SF1">
    <property type="entry name" value="FATTY ACID SYNTHASE"/>
    <property type="match status" value="1"/>
</dbReference>
<dbReference type="NCBIfam" id="TIGR01733">
    <property type="entry name" value="AA-adenyl-dom"/>
    <property type="match status" value="2"/>
</dbReference>
<dbReference type="GO" id="GO:0008610">
    <property type="term" value="P:lipid biosynthetic process"/>
    <property type="evidence" value="ECO:0007669"/>
    <property type="project" value="UniProtKB-ARBA"/>
</dbReference>
<dbReference type="CDD" id="cd19531">
    <property type="entry name" value="LCL_NRPS-like"/>
    <property type="match status" value="1"/>
</dbReference>
<dbReference type="GO" id="GO:0044550">
    <property type="term" value="P:secondary metabolite biosynthetic process"/>
    <property type="evidence" value="ECO:0007669"/>
    <property type="project" value="UniProtKB-ARBA"/>
</dbReference>
<gene>
    <name evidence="10" type="ORF">BVG16_07745</name>
</gene>
<evidence type="ECO:0000256" key="6">
    <source>
        <dbReference type="ARBA" id="ARBA00022737"/>
    </source>
</evidence>
<dbReference type="Gene3D" id="1.10.1200.10">
    <property type="entry name" value="ACP-like"/>
    <property type="match status" value="2"/>
</dbReference>
<proteinExistence type="inferred from homology"/>
<dbReference type="InterPro" id="IPR009081">
    <property type="entry name" value="PP-bd_ACP"/>
</dbReference>
<comment type="similarity">
    <text evidence="2">Belongs to the ATP-dependent AMP-binding enzyme family.</text>
</comment>
<dbReference type="EMBL" id="MSZX01000002">
    <property type="protein sequence ID" value="OPA80600.1"/>
    <property type="molecule type" value="Genomic_DNA"/>
</dbReference>
<dbReference type="NCBIfam" id="NF003417">
    <property type="entry name" value="PRK04813.1"/>
    <property type="match status" value="2"/>
</dbReference>
<comment type="cofactor">
    <cofactor evidence="1">
        <name>pantetheine 4'-phosphate</name>
        <dbReference type="ChEBI" id="CHEBI:47942"/>
    </cofactor>
</comment>
<evidence type="ECO:0000256" key="8">
    <source>
        <dbReference type="ARBA" id="ARBA00023268"/>
    </source>
</evidence>
<dbReference type="FunFam" id="3.40.50.12780:FF:000012">
    <property type="entry name" value="Non-ribosomal peptide synthetase"/>
    <property type="match status" value="1"/>
</dbReference>
<comment type="caution">
    <text evidence="10">The sequence shown here is derived from an EMBL/GenBank/DDBJ whole genome shotgun (WGS) entry which is preliminary data.</text>
</comment>
<keyword evidence="6" id="KW-0677">Repeat</keyword>
<sequence length="2354" mass="268692">MNFLIGDFDSNIISETKKADISVQRDYWVNEFSGEVPVMDMPTDYLRPKERRFCGAKTALGTGRELREKIKKHAEETGTTEYMIFLSGAMILLSKYSRQEDIVIGSPISARTHKDTEGMQGIFVNTLAMRGAPEGSKTYEAFLEEIKEKCLRAYENQEYPFDELVESLKVTRDMSRNPLFDVMLTLQNNEKAKYHLNGIKVDYIDTEVEISKFDLEFNIYDVDNRYGITLSYCTDLYKKETADLMLSHYKVILEQIVENRYKQIKEIEVITEEERSKILGEFNDTQIEYSKDKTVIDLFEEQVKKTPDNISVVYNNEKLTYSELNKKANQVARKLREFGVKPDDFVAVIAERSLEMIIGIYGILKAGGAYVPIDPDYPEERIKYMLEDCSPKVIMTVRVVKSFNSNTPVINIGDQQVYNNKDDENLQIINKPSDLAYCIYTSGTTGIPKGVLIGHGNLVNYCSNNKKNVMRIGFESGYKKIVSVTNYSFDIFGTEIWLALLNGMTVYIASTDSLRDDKYFSQLIKNNNIEILQTTPSLIRSLLSNEWRECYESLKLILLGGEKVDQTIAESIYKMTNASLINVYGPTETTIWSTCFLTEKAIKKNIPIGKPISNTTIYILNDKKLCGVGMRGELCIAGEGVSRGYLNRPELTAEKFVENPYGEGMMYRTGDLGRWLPDGNIEYLGRMDEQVKIRGLRIELGEIESTLRKIEYVKDCAVIAREDKNGEKSIYAYVVSEQEISVSEVRDKLSKSLPSYMIPSYMGQIEQIPVTSNGKLDKRALPELEANTGKEYEAPRNETENMLCEIYQEILNVDKVGINDGFFELGGHSLRAIRVINRIEAKTGIRLGIKDIFITPTVKGLSEKIAKQVKHKYESIPEAEIKEFYPMSSTQKRIYFVCQMDDAGVAYNMPRVMRVTGEVCPEGIKAAMQEMLNRHEILRTEFLMKDGEPVQRIREEVRADFKYIEDSETSEVDIIKDFIKPFDLSEAPLFRAELVKRDDHYLFMQDTHHIVSDGMSNEIYTKEFHTLYSGGKLEPLMHQYKDYSEWMLRRDLSAQMEYWVNEFSGEVPVLDMPTDYRRPQERSFSGATTTARTGKELGEEIKRLARETGTTEYMIFIAAAMVLLNKYSRQEDIIIGSLIGARTHKDTESMLGMFVNTLAMRGTPKGNKAFQEFLGEIKDKCLKAYETQEYPFEELVDSVDVTRDMSRNPLFDVLLVLQNNEKANYGFKGIDAEYCELINTEAKFDLTFDIYDVNGDFEIELEYCTSLYREDTAIRMTQHLIEILKQVTDNREIRLLEIEAITEEERVKMLGEFNDTHIEYPRDKTVVELFEEQVEKKPDKVAISFNSNELTFRELSEKANQLARVLIGKGVGKEVIVGLMTTHSLESVLGILGVLKAGGAYLPIDSDYPAARINYMLEDAGCNILLTNCTIHEGISFKGDIINLDLPSLYIGNKTNIEAINKPNNLAYVIYTSGSTGMSKGVMIEHQGLVNYIWWAKQMYVKDENEVFPLYSSLAFDLTVTSIFTPLISGNKIVVYRDNEDEYVLYRIMKDNKATVIKLTPSHLSLLKDIENGQSTIKRFIVGGEDLKVNLAKLIYESFGGRIEIYNEYGPTETVVGSMIHKYDFENDLRASVPIGLPAHNVQIYILDTNLNPVPEGIIGEMYISGDGVARGYMNRLDLTQERFIANPFIEGKRMYKTSDLARRLQDGNIEFLGRIDEQVKLRGYRIELGEVENAIKRIEGLKDCVVIVSADQNGDKTICAYIVSDDVISVSEIRGTLGDLLPEYMIPAKIMQIESIPITKNGKINKNALPEIMSMKEREIIAPKNEPEEVVIRVFRDVLGIEQVGVKDNFFELGGDSIKAIRIASKMREAGYEVSVKDIMNKHSAEAISQIAKQAKKNKYEQGEVFGEVKETPILASFRENKYKVPWHYNQEAMFKIDSDNSEIVCEILNAIVEHHDILRSVYRNDILEILRCSDSRKYGFEYLDLSSEENEYKQIDEECTRIQSSFDLANGPLIKAALIKSTKGNFMFICIHHLVIDEVSWRILIEDFNTAYRQIIKGENIKLPQKTASYKEWSETLEEYSQSEILNKEKVYWNNVVDKLTEGFLIGLEKNTETRFDIGKICISLTEEETENLVKKSGKAYNTEINDLLLCALGMAVMKLTGQETLTVGLEGHGREEIHKKIDVDRTVGWFTSIYPVIITTRENIEETIIETKEMLRRVPNRGVGYGLMKKFLGDIVADIYFNYLGETDAENKRIEDDYSIGKSIADENYEDYININGEIVNQKLSFAFTYKKCMYNDETVGKLAGFLKDSIKEVINFCTNKGIGHQTLADVIVDRNDLNNDDLDILNSLFN</sequence>
<dbReference type="PROSITE" id="PS00455">
    <property type="entry name" value="AMP_BINDING"/>
    <property type="match status" value="1"/>
</dbReference>
<dbReference type="GO" id="GO:0043041">
    <property type="term" value="P:amino acid activation for nonribosomal peptide biosynthetic process"/>
    <property type="evidence" value="ECO:0007669"/>
    <property type="project" value="TreeGrafter"/>
</dbReference>
<dbReference type="InterPro" id="IPR036736">
    <property type="entry name" value="ACP-like_sf"/>
</dbReference>
<dbReference type="InterPro" id="IPR023213">
    <property type="entry name" value="CAT-like_dom_sf"/>
</dbReference>
<dbReference type="PANTHER" id="PTHR45527">
    <property type="entry name" value="NONRIBOSOMAL PEPTIDE SYNTHETASE"/>
    <property type="match status" value="1"/>
</dbReference>
<dbReference type="SUPFAM" id="SSF47336">
    <property type="entry name" value="ACP-like"/>
    <property type="match status" value="2"/>
</dbReference>
<dbReference type="CDD" id="cd05930">
    <property type="entry name" value="A_NRPS"/>
    <property type="match status" value="1"/>
</dbReference>
<feature type="domain" description="Carrier" evidence="9">
    <location>
        <begin position="794"/>
        <end position="869"/>
    </location>
</feature>
<evidence type="ECO:0000256" key="4">
    <source>
        <dbReference type="ARBA" id="ARBA00022553"/>
    </source>
</evidence>
<dbReference type="InterPro" id="IPR010060">
    <property type="entry name" value="NRPS_synth"/>
</dbReference>
<evidence type="ECO:0000313" key="11">
    <source>
        <dbReference type="Proteomes" id="UP000190188"/>
    </source>
</evidence>
<dbReference type="Gene3D" id="3.30.559.10">
    <property type="entry name" value="Chloramphenicol acetyltransferase-like domain"/>
    <property type="match status" value="3"/>
</dbReference>
<dbReference type="InterPro" id="IPR045851">
    <property type="entry name" value="AMP-bd_C_sf"/>
</dbReference>
<evidence type="ECO:0000259" key="9">
    <source>
        <dbReference type="PROSITE" id="PS50075"/>
    </source>
</evidence>
<protein>
    <recommendedName>
        <fullName evidence="9">Carrier domain-containing protein</fullName>
    </recommendedName>
</protein>
<dbReference type="Gene3D" id="2.30.38.10">
    <property type="entry name" value="Luciferase, Domain 3"/>
    <property type="match status" value="2"/>
</dbReference>
<dbReference type="FunFam" id="3.30.300.30:FF:000010">
    <property type="entry name" value="Enterobactin synthetase component F"/>
    <property type="match status" value="1"/>
</dbReference>
<dbReference type="PROSITE" id="PS50075">
    <property type="entry name" value="CARRIER"/>
    <property type="match status" value="2"/>
</dbReference>
<keyword evidence="11" id="KW-1185">Reference proteome</keyword>
<dbReference type="FunFam" id="1.10.1200.10:FF:000005">
    <property type="entry name" value="Nonribosomal peptide synthetase 1"/>
    <property type="match status" value="1"/>
</dbReference>
<evidence type="ECO:0000313" key="10">
    <source>
        <dbReference type="EMBL" id="OPA80600.1"/>
    </source>
</evidence>
<dbReference type="GO" id="GO:0017000">
    <property type="term" value="P:antibiotic biosynthetic process"/>
    <property type="evidence" value="ECO:0007669"/>
    <property type="project" value="UniProtKB-KW"/>
</dbReference>
<dbReference type="Pfam" id="PF13193">
    <property type="entry name" value="AMP-binding_C"/>
    <property type="match status" value="2"/>
</dbReference>
<keyword evidence="5" id="KW-0436">Ligase</keyword>
<dbReference type="Gene3D" id="3.30.300.30">
    <property type="match status" value="2"/>
</dbReference>
<keyword evidence="8" id="KW-0511">Multifunctional enzyme</keyword>
<dbReference type="InterPro" id="IPR001242">
    <property type="entry name" value="Condensation_dom"/>
</dbReference>